<accession>A0ACD0P2Y1</accession>
<evidence type="ECO:0000313" key="1">
    <source>
        <dbReference type="EMBL" id="PWN52412.1"/>
    </source>
</evidence>
<name>A0ACD0P2Y1_9BASI</name>
<organism evidence="1 2">
    <name type="scientific">Violaceomyces palustris</name>
    <dbReference type="NCBI Taxonomy" id="1673888"/>
    <lineage>
        <taxon>Eukaryota</taxon>
        <taxon>Fungi</taxon>
        <taxon>Dikarya</taxon>
        <taxon>Basidiomycota</taxon>
        <taxon>Ustilaginomycotina</taxon>
        <taxon>Ustilaginomycetes</taxon>
        <taxon>Violaceomycetales</taxon>
        <taxon>Violaceomycetaceae</taxon>
        <taxon>Violaceomyces</taxon>
    </lineage>
</organism>
<proteinExistence type="predicted"/>
<protein>
    <submittedName>
        <fullName evidence="1">Alpha/beta-hydrolase</fullName>
    </submittedName>
</protein>
<evidence type="ECO:0000313" key="2">
    <source>
        <dbReference type="Proteomes" id="UP000245626"/>
    </source>
</evidence>
<reference evidence="1 2" key="1">
    <citation type="journal article" date="2018" name="Mol. Biol. Evol.">
        <title>Broad Genomic Sampling Reveals a Smut Pathogenic Ancestry of the Fungal Clade Ustilaginomycotina.</title>
        <authorList>
            <person name="Kijpornyongpan T."/>
            <person name="Mondo S.J."/>
            <person name="Barry K."/>
            <person name="Sandor L."/>
            <person name="Lee J."/>
            <person name="Lipzen A."/>
            <person name="Pangilinan J."/>
            <person name="LaButti K."/>
            <person name="Hainaut M."/>
            <person name="Henrissat B."/>
            <person name="Grigoriev I.V."/>
            <person name="Spatafora J.W."/>
            <person name="Aime M.C."/>
        </authorList>
    </citation>
    <scope>NUCLEOTIDE SEQUENCE [LARGE SCALE GENOMIC DNA]</scope>
    <source>
        <strain evidence="1 2">SA 807</strain>
    </source>
</reference>
<dbReference type="EMBL" id="KZ819778">
    <property type="protein sequence ID" value="PWN52412.1"/>
    <property type="molecule type" value="Genomic_DNA"/>
</dbReference>
<gene>
    <name evidence="1" type="ORF">IE53DRAFT_385126</name>
</gene>
<dbReference type="Proteomes" id="UP000245626">
    <property type="component" value="Unassembled WGS sequence"/>
</dbReference>
<keyword evidence="2" id="KW-1185">Reference proteome</keyword>
<sequence length="493" mass="55183">MTEVDPKVLAAVRAAKVPRPQFWRPLVRILVFQIYFIPTSLIHIPLVLLRCLVPSLRPDRRLDFQTSVSILVVKRAMRNMIRFHFQPIAPRENGWRDGDGFLATLLSVLNFSGPGGYVSHPQLPLKIKANQATRSPDKVWFDAPPLEALTGILSVRTQDRKARVSSKTYTGPPLVDPGWAKCRTRAFWFMHRSGLLPPLPVKLGGGDRERDRPVVLYFHGGAGVTFNAADPFMGRTLANNFARTAQVDVFSVDYNLAPYAPFPIPLLQALGAYIYLVRDLGYLPHQVFVGGDSFGAWLTLQLERYLRLEYDIRNLSEDLERSSNRIEPRTSGIPGLILLSAFIAADGDHFASRARNVGTDIISLDYADWGAKAQLLHKDLEKGRVPIGNDDVWLTHSNRSREELEKTPPCYLANGGGETLLDEGLHFADLLRNAKGVDAPLDSAVEVRTDVVPNQPHDFFTLQTSIRQSKAVYARIGEWIRKVETLSGYSVKN</sequence>